<protein>
    <submittedName>
        <fullName evidence="4">Neurotransmitter-gated ion-channel ligand-binding domain-containing protein</fullName>
    </submittedName>
</protein>
<evidence type="ECO:0000313" key="4">
    <source>
        <dbReference type="WBParaSite" id="nRc.2.0.1.t17445-RA"/>
    </source>
</evidence>
<dbReference type="Pfam" id="PF02931">
    <property type="entry name" value="Neur_chan_LBD"/>
    <property type="match status" value="1"/>
</dbReference>
<organism evidence="3 4">
    <name type="scientific">Romanomermis culicivorax</name>
    <name type="common">Nematode worm</name>
    <dbReference type="NCBI Taxonomy" id="13658"/>
    <lineage>
        <taxon>Eukaryota</taxon>
        <taxon>Metazoa</taxon>
        <taxon>Ecdysozoa</taxon>
        <taxon>Nematoda</taxon>
        <taxon>Enoplea</taxon>
        <taxon>Dorylaimia</taxon>
        <taxon>Mermithida</taxon>
        <taxon>Mermithoidea</taxon>
        <taxon>Mermithidae</taxon>
        <taxon>Romanomermis</taxon>
    </lineage>
</organism>
<dbReference type="WBParaSite" id="nRc.2.0.1.t17445-RA">
    <property type="protein sequence ID" value="nRc.2.0.1.t17445-RA"/>
    <property type="gene ID" value="nRc.2.0.1.g17445"/>
</dbReference>
<evidence type="ECO:0000256" key="1">
    <source>
        <dbReference type="SAM" id="SignalP"/>
    </source>
</evidence>
<feature type="signal peptide" evidence="1">
    <location>
        <begin position="1"/>
        <end position="18"/>
    </location>
</feature>
<evidence type="ECO:0000313" key="3">
    <source>
        <dbReference type="Proteomes" id="UP000887565"/>
    </source>
</evidence>
<evidence type="ECO:0000259" key="2">
    <source>
        <dbReference type="Pfam" id="PF02931"/>
    </source>
</evidence>
<dbReference type="InterPro" id="IPR036734">
    <property type="entry name" value="Neur_chan_lig-bd_sf"/>
</dbReference>
<accession>A0A915IVM3</accession>
<dbReference type="AlphaFoldDB" id="A0A915IVM3"/>
<name>A0A915IVM3_ROMCU</name>
<dbReference type="Proteomes" id="UP000887565">
    <property type="component" value="Unplaced"/>
</dbReference>
<dbReference type="Gene3D" id="2.70.170.10">
    <property type="entry name" value="Neurotransmitter-gated ion-channel ligand-binding domain"/>
    <property type="match status" value="1"/>
</dbReference>
<dbReference type="GO" id="GO:0016020">
    <property type="term" value="C:membrane"/>
    <property type="evidence" value="ECO:0007669"/>
    <property type="project" value="InterPro"/>
</dbReference>
<proteinExistence type="predicted"/>
<sequence>MKAIAVVLGLSLLALSQADHHDLYEHAGETGAILKKVLDKYDHFARPKTADRAPTSVSMTISVLEAFWKDQELVLKVIFKRQWVDERLKFEVAPGGRDRIHLPIRDFGNRIWRPNTFFVYAYDVDDLNNKGLIKIMSNGTIEDKRIETIRIFKPLSTPDQKTIDGSFTLADFRYDNTRLTMNWPATHDKACMIVNDQHRVHISNIQCSKSTKKVLYGGEYDQMIATFTYTRP</sequence>
<dbReference type="InterPro" id="IPR006202">
    <property type="entry name" value="Neur_chan_lig-bd"/>
</dbReference>
<dbReference type="GO" id="GO:0005230">
    <property type="term" value="F:extracellular ligand-gated monoatomic ion channel activity"/>
    <property type="evidence" value="ECO:0007669"/>
    <property type="project" value="InterPro"/>
</dbReference>
<reference evidence="4" key="1">
    <citation type="submission" date="2022-11" db="UniProtKB">
        <authorList>
            <consortium name="WormBaseParasite"/>
        </authorList>
    </citation>
    <scope>IDENTIFICATION</scope>
</reference>
<dbReference type="SUPFAM" id="SSF63712">
    <property type="entry name" value="Nicotinic receptor ligand binding domain-like"/>
    <property type="match status" value="1"/>
</dbReference>
<keyword evidence="1" id="KW-0732">Signal</keyword>
<keyword evidence="3" id="KW-1185">Reference proteome</keyword>
<feature type="chain" id="PRO_5036673107" evidence="1">
    <location>
        <begin position="19"/>
        <end position="232"/>
    </location>
</feature>
<feature type="domain" description="Neurotransmitter-gated ion-channel ligand-binding" evidence="2">
    <location>
        <begin position="32"/>
        <end position="141"/>
    </location>
</feature>